<keyword evidence="2" id="KW-0789">Thiol protease inhibitor</keyword>
<dbReference type="InterPro" id="IPR006462">
    <property type="entry name" value="MS5"/>
</dbReference>
<dbReference type="Proteomes" id="UP000823775">
    <property type="component" value="Unassembled WGS sequence"/>
</dbReference>
<dbReference type="EMBL" id="JACEIK010000616">
    <property type="protein sequence ID" value="MCD7459854.1"/>
    <property type="molecule type" value="Genomic_DNA"/>
</dbReference>
<name>A0ABS8SLN2_DATST</name>
<protein>
    <recommendedName>
        <fullName evidence="3">Cystatin domain-containing protein</fullName>
    </recommendedName>
</protein>
<dbReference type="InterPro" id="IPR000010">
    <property type="entry name" value="Cystatin_dom"/>
</dbReference>
<feature type="domain" description="Cystatin" evidence="3">
    <location>
        <begin position="168"/>
        <end position="235"/>
    </location>
</feature>
<gene>
    <name evidence="4" type="ORF">HAX54_042125</name>
</gene>
<evidence type="ECO:0000256" key="1">
    <source>
        <dbReference type="ARBA" id="ARBA00022690"/>
    </source>
</evidence>
<dbReference type="PANTHER" id="PTHR31260">
    <property type="entry name" value="CYSTATIN/MONELLIN SUPERFAMILY PROTEIN"/>
    <property type="match status" value="1"/>
</dbReference>
<reference evidence="4 5" key="1">
    <citation type="journal article" date="2021" name="BMC Genomics">
        <title>Datura genome reveals duplications of psychoactive alkaloid biosynthetic genes and high mutation rate following tissue culture.</title>
        <authorList>
            <person name="Rajewski A."/>
            <person name="Carter-House D."/>
            <person name="Stajich J."/>
            <person name="Litt A."/>
        </authorList>
    </citation>
    <scope>NUCLEOTIDE SEQUENCE [LARGE SCALE GENOMIC DNA]</scope>
    <source>
        <strain evidence="4">AR-01</strain>
    </source>
</reference>
<evidence type="ECO:0000256" key="2">
    <source>
        <dbReference type="ARBA" id="ARBA00022704"/>
    </source>
</evidence>
<dbReference type="NCBIfam" id="TIGR01638">
    <property type="entry name" value="Atha_cystat_rel"/>
    <property type="match status" value="1"/>
</dbReference>
<accession>A0ABS8SLN2</accession>
<comment type="caution">
    <text evidence="4">The sequence shown here is derived from an EMBL/GenBank/DDBJ whole genome shotgun (WGS) entry which is preliminary data.</text>
</comment>
<sequence>MPSTSRYTLSVCPRSKRNEFFEAMSALYAAENEEPLVELSTQQLVDHVSIVFDYANRGNKHDRRECYFGSHIDVFRYAMNVAIRRCDIAMAEGKRKLEEETVKQDYGEDYYSDSDEDIVTYAGGRKMSREHRQEYLRQLNESDGFDITLDLELGATLGGPIVPLRRRLNDPKIIELSHMAIDSFNSQNAQNYQFVKIVSVNASAAAGIWYYITFDAKDADADYALKTFQALVWEGIKGDREVNFCRLKKSSSNQGNEKSPDSSVGAQ</sequence>
<dbReference type="InterPro" id="IPR046350">
    <property type="entry name" value="Cystatin_sf"/>
</dbReference>
<evidence type="ECO:0000313" key="4">
    <source>
        <dbReference type="EMBL" id="MCD7459854.1"/>
    </source>
</evidence>
<keyword evidence="1" id="KW-0646">Protease inhibitor</keyword>
<evidence type="ECO:0000313" key="5">
    <source>
        <dbReference type="Proteomes" id="UP000823775"/>
    </source>
</evidence>
<dbReference type="Gene3D" id="3.10.450.10">
    <property type="match status" value="1"/>
</dbReference>
<organism evidence="4 5">
    <name type="scientific">Datura stramonium</name>
    <name type="common">Jimsonweed</name>
    <name type="synonym">Common thornapple</name>
    <dbReference type="NCBI Taxonomy" id="4076"/>
    <lineage>
        <taxon>Eukaryota</taxon>
        <taxon>Viridiplantae</taxon>
        <taxon>Streptophyta</taxon>
        <taxon>Embryophyta</taxon>
        <taxon>Tracheophyta</taxon>
        <taxon>Spermatophyta</taxon>
        <taxon>Magnoliopsida</taxon>
        <taxon>eudicotyledons</taxon>
        <taxon>Gunneridae</taxon>
        <taxon>Pentapetalae</taxon>
        <taxon>asterids</taxon>
        <taxon>lamiids</taxon>
        <taxon>Solanales</taxon>
        <taxon>Solanaceae</taxon>
        <taxon>Solanoideae</taxon>
        <taxon>Datureae</taxon>
        <taxon>Datura</taxon>
    </lineage>
</organism>
<proteinExistence type="predicted"/>
<evidence type="ECO:0000259" key="3">
    <source>
        <dbReference type="Pfam" id="PF16845"/>
    </source>
</evidence>
<keyword evidence="5" id="KW-1185">Reference proteome</keyword>
<dbReference type="SUPFAM" id="SSF54403">
    <property type="entry name" value="Cystatin/monellin"/>
    <property type="match status" value="1"/>
</dbReference>
<dbReference type="PANTHER" id="PTHR31260:SF61">
    <property type="entry name" value="MULTICYSTATIN-LIKE ISOFORM X1"/>
    <property type="match status" value="1"/>
</dbReference>
<dbReference type="InterPro" id="IPR006525">
    <property type="entry name" value="Cystatin-related_pln"/>
</dbReference>
<dbReference type="Pfam" id="PF16845">
    <property type="entry name" value="SQAPI"/>
    <property type="match status" value="1"/>
</dbReference>